<protein>
    <recommendedName>
        <fullName evidence="3">TIGR02611 family protein</fullName>
    </recommendedName>
</protein>
<sequence>MGVLGSLIMILGLVLVPLPGPGWLIVFLGLGILATEFAWAERLLDFGRATLKAWLHWLGRQHLAVRALISLATLGFVAGVVLLTLHLSGTGIPFV</sequence>
<feature type="transmembrane region" description="Helical" evidence="1">
    <location>
        <begin position="20"/>
        <end position="42"/>
    </location>
</feature>
<organism evidence="2">
    <name type="scientific">uncultured Mycobacteriales bacterium</name>
    <dbReference type="NCBI Taxonomy" id="581187"/>
    <lineage>
        <taxon>Bacteria</taxon>
        <taxon>Bacillati</taxon>
        <taxon>Actinomycetota</taxon>
        <taxon>Actinomycetes</taxon>
        <taxon>Mycobacteriales</taxon>
        <taxon>environmental samples</taxon>
    </lineage>
</organism>
<gene>
    <name evidence="2" type="ORF">AVDCRST_MAG41-3490</name>
</gene>
<keyword evidence="1" id="KW-0472">Membrane</keyword>
<name>A0A6J4JHJ8_9ACTN</name>
<evidence type="ECO:0000256" key="1">
    <source>
        <dbReference type="SAM" id="Phobius"/>
    </source>
</evidence>
<dbReference type="AlphaFoldDB" id="A0A6J4JHJ8"/>
<proteinExistence type="predicted"/>
<keyword evidence="1" id="KW-1133">Transmembrane helix</keyword>
<dbReference type="InterPro" id="IPR013434">
    <property type="entry name" value="CHP02611"/>
</dbReference>
<accession>A0A6J4JHJ8</accession>
<dbReference type="NCBIfam" id="TIGR02611">
    <property type="entry name" value="TIGR02611 family protein"/>
    <property type="match status" value="1"/>
</dbReference>
<dbReference type="EMBL" id="CADCTP010000319">
    <property type="protein sequence ID" value="CAA9280312.1"/>
    <property type="molecule type" value="Genomic_DNA"/>
</dbReference>
<dbReference type="InterPro" id="IPR019099">
    <property type="entry name" value="Uncharacterised_PGPGW_TM"/>
</dbReference>
<keyword evidence="1" id="KW-0812">Transmembrane</keyword>
<feature type="transmembrane region" description="Helical" evidence="1">
    <location>
        <begin position="63"/>
        <end position="85"/>
    </location>
</feature>
<reference evidence="2" key="1">
    <citation type="submission" date="2020-02" db="EMBL/GenBank/DDBJ databases">
        <authorList>
            <person name="Meier V. D."/>
        </authorList>
    </citation>
    <scope>NUCLEOTIDE SEQUENCE</scope>
    <source>
        <strain evidence="2">AVDCRST_MAG41</strain>
    </source>
</reference>
<dbReference type="Pfam" id="PF09656">
    <property type="entry name" value="PGPGW"/>
    <property type="match status" value="1"/>
</dbReference>
<evidence type="ECO:0000313" key="2">
    <source>
        <dbReference type="EMBL" id="CAA9280312.1"/>
    </source>
</evidence>
<evidence type="ECO:0008006" key="3">
    <source>
        <dbReference type="Google" id="ProtNLM"/>
    </source>
</evidence>